<dbReference type="AlphaFoldDB" id="A0A1L9UWL6"/>
<evidence type="ECO:0000259" key="14">
    <source>
        <dbReference type="SMART" id="SM00382"/>
    </source>
</evidence>
<dbReference type="InterPro" id="IPR003338">
    <property type="entry name" value="CDC4_N-term_subdom"/>
</dbReference>
<dbReference type="InterPro" id="IPR041569">
    <property type="entry name" value="AAA_lid_3"/>
</dbReference>
<evidence type="ECO:0000256" key="1">
    <source>
        <dbReference type="ARBA" id="ARBA00004496"/>
    </source>
</evidence>
<dbReference type="InterPro" id="IPR027417">
    <property type="entry name" value="P-loop_NTPase"/>
</dbReference>
<evidence type="ECO:0000259" key="16">
    <source>
        <dbReference type="SMART" id="SM01073"/>
    </source>
</evidence>
<organism evidence="17 18">
    <name type="scientific">Aspergillus brasiliensis (strain CBS 101740 / IMI 381727 / IBT 21946)</name>
    <dbReference type="NCBI Taxonomy" id="767769"/>
    <lineage>
        <taxon>Eukaryota</taxon>
        <taxon>Fungi</taxon>
        <taxon>Dikarya</taxon>
        <taxon>Ascomycota</taxon>
        <taxon>Pezizomycotina</taxon>
        <taxon>Eurotiomycetes</taxon>
        <taxon>Eurotiomycetidae</taxon>
        <taxon>Eurotiales</taxon>
        <taxon>Aspergillaceae</taxon>
        <taxon>Aspergillus</taxon>
        <taxon>Aspergillus subgen. Circumdati</taxon>
    </lineage>
</organism>
<evidence type="ECO:0000256" key="11">
    <source>
        <dbReference type="ARBA" id="ARBA00068637"/>
    </source>
</evidence>
<evidence type="ECO:0000256" key="4">
    <source>
        <dbReference type="ARBA" id="ARBA00022490"/>
    </source>
</evidence>
<protein>
    <recommendedName>
        <fullName evidence="11 12">Vesicular-fusion protein SEC18</fullName>
    </recommendedName>
</protein>
<dbReference type="SUPFAM" id="SSF54585">
    <property type="entry name" value="Cdc48 domain 2-like"/>
    <property type="match status" value="1"/>
</dbReference>
<dbReference type="InterPro" id="IPR003593">
    <property type="entry name" value="AAA+_ATPase"/>
</dbReference>
<dbReference type="Gene3D" id="1.10.8.60">
    <property type="match status" value="1"/>
</dbReference>
<dbReference type="GeneID" id="93579260"/>
<keyword evidence="9 12" id="KW-0653">Protein transport</keyword>
<keyword evidence="18" id="KW-1185">Reference proteome</keyword>
<evidence type="ECO:0000256" key="2">
    <source>
        <dbReference type="ARBA" id="ARBA00006914"/>
    </source>
</evidence>
<feature type="domain" description="CDC48 N-terminal subdomain" evidence="16">
    <location>
        <begin position="76"/>
        <end position="158"/>
    </location>
</feature>
<dbReference type="FunFam" id="3.40.50.300:FF:000166">
    <property type="entry name" value="vesicle-fusing ATPase isoform X1"/>
    <property type="match status" value="1"/>
</dbReference>
<dbReference type="InterPro" id="IPR004201">
    <property type="entry name" value="Cdc48_dom2"/>
</dbReference>
<dbReference type="FunFam" id="3.40.50.300:FF:000187">
    <property type="entry name" value="Vesicular-fusion ATPase SEC18"/>
    <property type="match status" value="1"/>
</dbReference>
<dbReference type="CDD" id="cd00009">
    <property type="entry name" value="AAA"/>
    <property type="match status" value="1"/>
</dbReference>
<evidence type="ECO:0000259" key="15">
    <source>
        <dbReference type="SMART" id="SM01072"/>
    </source>
</evidence>
<evidence type="ECO:0000256" key="5">
    <source>
        <dbReference type="ARBA" id="ARBA00022737"/>
    </source>
</evidence>
<dbReference type="SMART" id="SM01073">
    <property type="entry name" value="CDC48_N"/>
    <property type="match status" value="1"/>
</dbReference>
<reference evidence="18" key="1">
    <citation type="journal article" date="2017" name="Genome Biol.">
        <title>Comparative genomics reveals high biological diversity and specific adaptations in the industrially and medically important fungal genus Aspergillus.</title>
        <authorList>
            <person name="de Vries R.P."/>
            <person name="Riley R."/>
            <person name="Wiebenga A."/>
            <person name="Aguilar-Osorio G."/>
            <person name="Amillis S."/>
            <person name="Uchima C.A."/>
            <person name="Anderluh G."/>
            <person name="Asadollahi M."/>
            <person name="Askin M."/>
            <person name="Barry K."/>
            <person name="Battaglia E."/>
            <person name="Bayram O."/>
            <person name="Benocci T."/>
            <person name="Braus-Stromeyer S.A."/>
            <person name="Caldana C."/>
            <person name="Canovas D."/>
            <person name="Cerqueira G.C."/>
            <person name="Chen F."/>
            <person name="Chen W."/>
            <person name="Choi C."/>
            <person name="Clum A."/>
            <person name="Dos Santos R.A."/>
            <person name="Damasio A.R."/>
            <person name="Diallinas G."/>
            <person name="Emri T."/>
            <person name="Fekete E."/>
            <person name="Flipphi M."/>
            <person name="Freyberg S."/>
            <person name="Gallo A."/>
            <person name="Gournas C."/>
            <person name="Habgood R."/>
            <person name="Hainaut M."/>
            <person name="Harispe M.L."/>
            <person name="Henrissat B."/>
            <person name="Hilden K.S."/>
            <person name="Hope R."/>
            <person name="Hossain A."/>
            <person name="Karabika E."/>
            <person name="Karaffa L."/>
            <person name="Karanyi Z."/>
            <person name="Krasevec N."/>
            <person name="Kuo A."/>
            <person name="Kusch H."/>
            <person name="LaButti K."/>
            <person name="Lagendijk E.L."/>
            <person name="Lapidus A."/>
            <person name="Levasseur A."/>
            <person name="Lindquist E."/>
            <person name="Lipzen A."/>
            <person name="Logrieco A.F."/>
            <person name="MacCabe A."/>
            <person name="Maekelae M.R."/>
            <person name="Malavazi I."/>
            <person name="Melin P."/>
            <person name="Meyer V."/>
            <person name="Mielnichuk N."/>
            <person name="Miskei M."/>
            <person name="Molnar A.P."/>
            <person name="Mule G."/>
            <person name="Ngan C.Y."/>
            <person name="Orejas M."/>
            <person name="Orosz E."/>
            <person name="Ouedraogo J.P."/>
            <person name="Overkamp K.M."/>
            <person name="Park H.-S."/>
            <person name="Perrone G."/>
            <person name="Piumi F."/>
            <person name="Punt P.J."/>
            <person name="Ram A.F."/>
            <person name="Ramon A."/>
            <person name="Rauscher S."/>
            <person name="Record E."/>
            <person name="Riano-Pachon D.M."/>
            <person name="Robert V."/>
            <person name="Roehrig J."/>
            <person name="Ruller R."/>
            <person name="Salamov A."/>
            <person name="Salih N.S."/>
            <person name="Samson R.A."/>
            <person name="Sandor E."/>
            <person name="Sanguinetti M."/>
            <person name="Schuetze T."/>
            <person name="Sepcic K."/>
            <person name="Shelest E."/>
            <person name="Sherlock G."/>
            <person name="Sophianopoulou V."/>
            <person name="Squina F.M."/>
            <person name="Sun H."/>
            <person name="Susca A."/>
            <person name="Todd R.B."/>
            <person name="Tsang A."/>
            <person name="Unkles S.E."/>
            <person name="van de Wiele N."/>
            <person name="van Rossen-Uffink D."/>
            <person name="Oliveira J.V."/>
            <person name="Vesth T.C."/>
            <person name="Visser J."/>
            <person name="Yu J.-H."/>
            <person name="Zhou M."/>
            <person name="Andersen M.R."/>
            <person name="Archer D.B."/>
            <person name="Baker S.E."/>
            <person name="Benoit I."/>
            <person name="Brakhage A.A."/>
            <person name="Braus G.H."/>
            <person name="Fischer R."/>
            <person name="Frisvad J.C."/>
            <person name="Goldman G.H."/>
            <person name="Houbraken J."/>
            <person name="Oakley B."/>
            <person name="Pocsi I."/>
            <person name="Scazzocchio C."/>
            <person name="Seiboth B."/>
            <person name="vanKuyk P.A."/>
            <person name="Wortman J."/>
            <person name="Dyer P.S."/>
            <person name="Grigoriev I.V."/>
        </authorList>
    </citation>
    <scope>NUCLEOTIDE SEQUENCE [LARGE SCALE GENOMIC DNA]</scope>
    <source>
        <strain evidence="18">CBS 101740 / IMI 381727 / IBT 21946</strain>
    </source>
</reference>
<feature type="domain" description="AAA+ ATPase" evidence="14">
    <location>
        <begin position="606"/>
        <end position="727"/>
    </location>
</feature>
<dbReference type="PROSITE" id="PS00674">
    <property type="entry name" value="AAA"/>
    <property type="match status" value="1"/>
</dbReference>
<evidence type="ECO:0000313" key="17">
    <source>
        <dbReference type="EMBL" id="OJJ75980.1"/>
    </source>
</evidence>
<dbReference type="STRING" id="767769.A0A1L9UWL6"/>
<dbReference type="SMART" id="SM00382">
    <property type="entry name" value="AAA"/>
    <property type="match status" value="2"/>
</dbReference>
<evidence type="ECO:0000256" key="12">
    <source>
        <dbReference type="RuleBase" id="RU367045"/>
    </source>
</evidence>
<dbReference type="GO" id="GO:0043001">
    <property type="term" value="P:Golgi to plasma membrane protein transport"/>
    <property type="evidence" value="ECO:0007669"/>
    <property type="project" value="TreeGrafter"/>
</dbReference>
<dbReference type="Gene3D" id="3.10.330.10">
    <property type="match status" value="1"/>
</dbReference>
<name>A0A1L9UWL6_ASPBC</name>
<dbReference type="GO" id="GO:0016887">
    <property type="term" value="F:ATP hydrolysis activity"/>
    <property type="evidence" value="ECO:0007669"/>
    <property type="project" value="InterPro"/>
</dbReference>
<keyword evidence="6 12" id="KW-0547">Nucleotide-binding</keyword>
<dbReference type="VEuPathDB" id="FungiDB:ASPBRDRAFT_51665"/>
<comment type="subcellular location">
    <subcellularLocation>
        <location evidence="1 12">Cytoplasm</location>
    </subcellularLocation>
</comment>
<dbReference type="GO" id="GO:0006891">
    <property type="term" value="P:intra-Golgi vesicle-mediated transport"/>
    <property type="evidence" value="ECO:0007669"/>
    <property type="project" value="TreeGrafter"/>
</dbReference>
<dbReference type="InterPro" id="IPR003959">
    <property type="entry name" value="ATPase_AAA_core"/>
</dbReference>
<dbReference type="InterPro" id="IPR039812">
    <property type="entry name" value="Vesicle-fus_ATPase"/>
</dbReference>
<comment type="similarity">
    <text evidence="2 12">Belongs to the AAA ATPase family.</text>
</comment>
<proteinExistence type="inferred from homology"/>
<dbReference type="PANTHER" id="PTHR23078">
    <property type="entry name" value="VESICULAR-FUSION PROTEIN NSF"/>
    <property type="match status" value="1"/>
</dbReference>
<dbReference type="SUPFAM" id="SSF50692">
    <property type="entry name" value="ADC-like"/>
    <property type="match status" value="1"/>
</dbReference>
<evidence type="ECO:0000256" key="7">
    <source>
        <dbReference type="ARBA" id="ARBA00022840"/>
    </source>
</evidence>
<dbReference type="EMBL" id="KV878680">
    <property type="protein sequence ID" value="OJJ75980.1"/>
    <property type="molecule type" value="Genomic_DNA"/>
</dbReference>
<dbReference type="InterPro" id="IPR003960">
    <property type="entry name" value="ATPase_AAA_CS"/>
</dbReference>
<dbReference type="InterPro" id="IPR029067">
    <property type="entry name" value="CDC48_domain_2-like_sf"/>
</dbReference>
<dbReference type="Gene3D" id="3.40.50.300">
    <property type="entry name" value="P-loop containing nucleotide triphosphate hydrolases"/>
    <property type="match status" value="2"/>
</dbReference>
<evidence type="ECO:0000256" key="10">
    <source>
        <dbReference type="ARBA" id="ARBA00056429"/>
    </source>
</evidence>
<evidence type="ECO:0000313" key="18">
    <source>
        <dbReference type="Proteomes" id="UP000184499"/>
    </source>
</evidence>
<keyword evidence="8 12" id="KW-0931">ER-Golgi transport</keyword>
<dbReference type="Pfam" id="PF17862">
    <property type="entry name" value="AAA_lid_3"/>
    <property type="match status" value="1"/>
</dbReference>
<dbReference type="InterPro" id="IPR009010">
    <property type="entry name" value="Asp_de-COase-like_dom_sf"/>
</dbReference>
<evidence type="ECO:0000256" key="6">
    <source>
        <dbReference type="ARBA" id="ARBA00022741"/>
    </source>
</evidence>
<keyword evidence="5" id="KW-0677">Repeat</keyword>
<feature type="compositionally biased region" description="Polar residues" evidence="13">
    <location>
        <begin position="26"/>
        <end position="39"/>
    </location>
</feature>
<dbReference type="Pfam" id="PF00004">
    <property type="entry name" value="AAA"/>
    <property type="match status" value="2"/>
</dbReference>
<dbReference type="Pfam" id="PF02933">
    <property type="entry name" value="CDC48_2"/>
    <property type="match status" value="1"/>
</dbReference>
<keyword evidence="4 12" id="KW-0963">Cytoplasm</keyword>
<evidence type="ECO:0000256" key="13">
    <source>
        <dbReference type="SAM" id="MobiDB-lite"/>
    </source>
</evidence>
<dbReference type="GO" id="GO:0005795">
    <property type="term" value="C:Golgi stack"/>
    <property type="evidence" value="ECO:0007669"/>
    <property type="project" value="TreeGrafter"/>
</dbReference>
<dbReference type="GO" id="GO:0035494">
    <property type="term" value="P:SNARE complex disassembly"/>
    <property type="evidence" value="ECO:0007669"/>
    <property type="project" value="InterPro"/>
</dbReference>
<evidence type="ECO:0000256" key="3">
    <source>
        <dbReference type="ARBA" id="ARBA00022448"/>
    </source>
</evidence>
<dbReference type="Gene3D" id="2.40.40.20">
    <property type="match status" value="1"/>
</dbReference>
<dbReference type="FunFam" id="3.10.330.10:FF:000009">
    <property type="entry name" value="Vesicular-fusion protein sec18"/>
    <property type="match status" value="1"/>
</dbReference>
<keyword evidence="3 12" id="KW-0813">Transport</keyword>
<dbReference type="RefSeq" id="XP_067483227.1">
    <property type="nucleotide sequence ID" value="XM_067626772.1"/>
</dbReference>
<dbReference type="GO" id="GO:0005524">
    <property type="term" value="F:ATP binding"/>
    <property type="evidence" value="ECO:0007669"/>
    <property type="project" value="UniProtKB-UniRule"/>
</dbReference>
<gene>
    <name evidence="17" type="ORF">ASPBRDRAFT_51665</name>
</gene>
<feature type="domain" description="AAA+ ATPase" evidence="14">
    <location>
        <begin position="324"/>
        <end position="472"/>
    </location>
</feature>
<keyword evidence="7 12" id="KW-0067">ATP-binding</keyword>
<keyword evidence="12" id="KW-0378">Hydrolase</keyword>
<dbReference type="SUPFAM" id="SSF52540">
    <property type="entry name" value="P-loop containing nucleoside triphosphate hydrolases"/>
    <property type="match status" value="2"/>
</dbReference>
<sequence>MFNRNNYPSVPNPFGSRPSRGDGYTTPAQGQTPYPSRSGASPAGYGAPPQSMGRPPQMPPRNPVGEKPASSGRSWVLRPAKSPDNTYTFGNLVAVSPQEFPPSRDGHDLLLLINGLYVFSARPLDGFPPGQISMSDPQRTWAGVAFTDTVSVQIYDPFSQGGQAYVGSTDIEVGFAGKKRVETPYDQDELASVVIKNFENQIFAPGQKILMDHRSIPLILSVKTVQRVDLSSETASGGSVETDPTARGILTRHSQITFFKDASTGINLKPSNRRPAANSIIQPDFKFENMGIGGLDSEFSTIFRRAFASRIFPPGLVEKLGLQHVKGILLYGPPGTGKTLIARQIGKMLNAREPKVINGPEVLNKYVGQSEENIRKMFADAEKEYKEKGDESGLHIIIFDELDAVCKQRGSGAGGGTGVGDSVVNQLLSKLDGVDQLNNILLIGMTNRKDMIDEALLRPGRLEVHMEISLPDEKGRAQILKIHTQKMRDNDVMDDDVDLAELALMTKNFSGAEISGLVKSASSFAFSRHIKAGTTASISDDVVNMKVNRSDFHHALEEVTPAFGVSEEELSSRIQHGITHFSPVINEILKEGGLFVKQVGEDESSPLFSVLLHGPTASGKTALAARIAIDSGFPFIKLISPEDMGGFSETAKVQRIIKVFDDAYKSRTSVVVIDNLEKLIEWVPVGPRFSNTILQTLQAVLRKHPNKGRRLLIIATTTQRFVMKQLDLFSSFDADIMVPNVMTYDELKHILEHSGAFNEQEIGQALASIGSISDDGTIGVGVKKIFSGIQTAKKDVDKVGRFVQVINNAIEAERSGA</sequence>
<dbReference type="SMART" id="SM01072">
    <property type="entry name" value="CDC48_2"/>
    <property type="match status" value="1"/>
</dbReference>
<feature type="region of interest" description="Disordered" evidence="13">
    <location>
        <begin position="1"/>
        <end position="79"/>
    </location>
</feature>
<comment type="function">
    <text evidence="10 12">Required for vesicle-mediated transport. Catalyzes the fusion of transport vesicles within the Golgi cisternae. Is also required for transport from the endoplasmic reticulum to the Golgi stack. Seems to function as a fusion protein required for the delivery of cargo proteins to all compartments of the Golgi stack independent of vesicle origin.</text>
</comment>
<dbReference type="PANTHER" id="PTHR23078:SF3">
    <property type="entry name" value="VESICLE-FUSING ATPASE"/>
    <property type="match status" value="1"/>
</dbReference>
<dbReference type="FunFam" id="1.10.8.60:FF:000026">
    <property type="entry name" value="vesicle-fusing ATPase isoform X1"/>
    <property type="match status" value="1"/>
</dbReference>
<dbReference type="Proteomes" id="UP000184499">
    <property type="component" value="Unassembled WGS sequence"/>
</dbReference>
<dbReference type="OrthoDB" id="9982946at2759"/>
<evidence type="ECO:0000256" key="9">
    <source>
        <dbReference type="ARBA" id="ARBA00022927"/>
    </source>
</evidence>
<dbReference type="OMA" id="CFDNEIA"/>
<evidence type="ECO:0000256" key="8">
    <source>
        <dbReference type="ARBA" id="ARBA00022892"/>
    </source>
</evidence>
<accession>A0A1L9UWL6</accession>
<feature type="domain" description="CDC48" evidence="15">
    <location>
        <begin position="184"/>
        <end position="256"/>
    </location>
</feature>
<dbReference type="FunFam" id="2.40.40.20:FF:000012">
    <property type="entry name" value="Vesicle-fusing ATPase protein"/>
    <property type="match status" value="1"/>
</dbReference>
<dbReference type="Pfam" id="PF02359">
    <property type="entry name" value="CDC48_N"/>
    <property type="match status" value="1"/>
</dbReference>